<protein>
    <recommendedName>
        <fullName evidence="1">C-type lectin domain-containing protein</fullName>
    </recommendedName>
</protein>
<evidence type="ECO:0000313" key="3">
    <source>
        <dbReference type="WBParaSite" id="MBELARI_LOCUS5919"/>
    </source>
</evidence>
<feature type="domain" description="C-type lectin" evidence="1">
    <location>
        <begin position="95"/>
        <end position="212"/>
    </location>
</feature>
<organism evidence="2 3">
    <name type="scientific">Mesorhabditis belari</name>
    <dbReference type="NCBI Taxonomy" id="2138241"/>
    <lineage>
        <taxon>Eukaryota</taxon>
        <taxon>Metazoa</taxon>
        <taxon>Ecdysozoa</taxon>
        <taxon>Nematoda</taxon>
        <taxon>Chromadorea</taxon>
        <taxon>Rhabditida</taxon>
        <taxon>Rhabditina</taxon>
        <taxon>Rhabditomorpha</taxon>
        <taxon>Rhabditoidea</taxon>
        <taxon>Rhabditidae</taxon>
        <taxon>Mesorhabditinae</taxon>
        <taxon>Mesorhabditis</taxon>
    </lineage>
</organism>
<evidence type="ECO:0000259" key="1">
    <source>
        <dbReference type="PROSITE" id="PS50041"/>
    </source>
</evidence>
<evidence type="ECO:0000313" key="2">
    <source>
        <dbReference type="Proteomes" id="UP000887575"/>
    </source>
</evidence>
<dbReference type="SUPFAM" id="SSF56436">
    <property type="entry name" value="C-type lectin-like"/>
    <property type="match status" value="2"/>
</dbReference>
<proteinExistence type="predicted"/>
<dbReference type="WBParaSite" id="MBELARI_LOCUS5919">
    <property type="protein sequence ID" value="MBELARI_LOCUS5919"/>
    <property type="gene ID" value="MBELARI_LOCUS5919"/>
</dbReference>
<dbReference type="Proteomes" id="UP000887575">
    <property type="component" value="Unassembled WGS sequence"/>
</dbReference>
<dbReference type="SMART" id="SM00034">
    <property type="entry name" value="CLECT"/>
    <property type="match status" value="1"/>
</dbReference>
<dbReference type="Pfam" id="PF00059">
    <property type="entry name" value="Lectin_C"/>
    <property type="match status" value="1"/>
</dbReference>
<name>A0AAF3FG38_9BILA</name>
<keyword evidence="2" id="KW-1185">Reference proteome</keyword>
<dbReference type="Gene3D" id="3.10.100.10">
    <property type="entry name" value="Mannose-Binding Protein A, subunit A"/>
    <property type="match status" value="2"/>
</dbReference>
<dbReference type="InterPro" id="IPR016186">
    <property type="entry name" value="C-type_lectin-like/link_sf"/>
</dbReference>
<sequence length="212" mass="23790">MFFAVIAQNFSNRAPYIGVERHKNANVWTYSDGSPLTYQIWAQGEPNASGDKVCAIMSPENGQWKAAECSTDRPFFCTMVGHDGPCPPNWIYYAATKFCYYLQPFTFYDNVHWQLYNFDTAEARCKAMGAHPTSVHSAVENNFLFDIIASNVNASLVQAASDGIHSCWQQWAWIGLFGTGAKMNGYWTDGTPVDWTGVDPPNAQNYSYVVRC</sequence>
<accession>A0AAF3FG38</accession>
<dbReference type="InterPro" id="IPR016187">
    <property type="entry name" value="CTDL_fold"/>
</dbReference>
<reference evidence="3" key="1">
    <citation type="submission" date="2024-02" db="UniProtKB">
        <authorList>
            <consortium name="WormBaseParasite"/>
        </authorList>
    </citation>
    <scope>IDENTIFICATION</scope>
</reference>
<dbReference type="PANTHER" id="PTHR22803">
    <property type="entry name" value="MANNOSE, PHOSPHOLIPASE, LECTIN RECEPTOR RELATED"/>
    <property type="match status" value="1"/>
</dbReference>
<dbReference type="AlphaFoldDB" id="A0AAF3FG38"/>
<dbReference type="InterPro" id="IPR050111">
    <property type="entry name" value="C-type_lectin/snaclec_domain"/>
</dbReference>
<feature type="domain" description="C-type lectin" evidence="1">
    <location>
        <begin position="1"/>
        <end position="78"/>
    </location>
</feature>
<dbReference type="PROSITE" id="PS50041">
    <property type="entry name" value="C_TYPE_LECTIN_2"/>
    <property type="match status" value="2"/>
</dbReference>
<dbReference type="InterPro" id="IPR001304">
    <property type="entry name" value="C-type_lectin-like"/>
</dbReference>